<dbReference type="AlphaFoldDB" id="A0A9P6FK31"/>
<gene>
    <name evidence="2" type="ORF">BGW38_008990</name>
</gene>
<keyword evidence="3" id="KW-1185">Reference proteome</keyword>
<feature type="region of interest" description="Disordered" evidence="1">
    <location>
        <begin position="97"/>
        <end position="136"/>
    </location>
</feature>
<name>A0A9P6FK31_9FUNG</name>
<comment type="caution">
    <text evidence="2">The sequence shown here is derived from an EMBL/GenBank/DDBJ whole genome shotgun (WGS) entry which is preliminary data.</text>
</comment>
<dbReference type="Proteomes" id="UP000780801">
    <property type="component" value="Unassembled WGS sequence"/>
</dbReference>
<accession>A0A9P6FK31</accession>
<dbReference type="OrthoDB" id="2413181at2759"/>
<dbReference type="EMBL" id="JAABOA010006401">
    <property type="protein sequence ID" value="KAF9562327.1"/>
    <property type="molecule type" value="Genomic_DNA"/>
</dbReference>
<protein>
    <submittedName>
        <fullName evidence="2">Uncharacterized protein</fullName>
    </submittedName>
</protein>
<reference evidence="2" key="1">
    <citation type="journal article" date="2020" name="Fungal Divers.">
        <title>Resolving the Mortierellaceae phylogeny through synthesis of multi-gene phylogenetics and phylogenomics.</title>
        <authorList>
            <person name="Vandepol N."/>
            <person name="Liber J."/>
            <person name="Desiro A."/>
            <person name="Na H."/>
            <person name="Kennedy M."/>
            <person name="Barry K."/>
            <person name="Grigoriev I.V."/>
            <person name="Miller A.N."/>
            <person name="O'Donnell K."/>
            <person name="Stajich J.E."/>
            <person name="Bonito G."/>
        </authorList>
    </citation>
    <scope>NUCLEOTIDE SEQUENCE</scope>
    <source>
        <strain evidence="2">KOD1015</strain>
    </source>
</reference>
<evidence type="ECO:0000256" key="1">
    <source>
        <dbReference type="SAM" id="MobiDB-lite"/>
    </source>
</evidence>
<evidence type="ECO:0000313" key="2">
    <source>
        <dbReference type="EMBL" id="KAF9562327.1"/>
    </source>
</evidence>
<organism evidence="2 3">
    <name type="scientific">Lunasporangiospora selenospora</name>
    <dbReference type="NCBI Taxonomy" id="979761"/>
    <lineage>
        <taxon>Eukaryota</taxon>
        <taxon>Fungi</taxon>
        <taxon>Fungi incertae sedis</taxon>
        <taxon>Mucoromycota</taxon>
        <taxon>Mortierellomycotina</taxon>
        <taxon>Mortierellomycetes</taxon>
        <taxon>Mortierellales</taxon>
        <taxon>Mortierellaceae</taxon>
        <taxon>Lunasporangiospora</taxon>
    </lineage>
</organism>
<feature type="compositionally biased region" description="Polar residues" evidence="1">
    <location>
        <begin position="117"/>
        <end position="126"/>
    </location>
</feature>
<evidence type="ECO:0000313" key="3">
    <source>
        <dbReference type="Proteomes" id="UP000780801"/>
    </source>
</evidence>
<proteinExistence type="predicted"/>
<sequence>MNPSSASYVAYGTGNMLNIDVGTIKRKLDSNEYDDEIHQEAQPNGKRACSFSNRPTQFATFGSPTHLTAQYPVKQVVDHSQALKPTWTQIDSSPFLRHQQHEPQGQTLHHGYHTPESEQSSATASPPSMDMEMDAASADQDSSIAAFNNVAATAPPQDEYVPMHGRSMEIPSYARVPMSEMRKYREQRWSSCIYGADSRLGQGMMV</sequence>